<keyword evidence="3" id="KW-1185">Reference proteome</keyword>
<comment type="caution">
    <text evidence="2">The sequence shown here is derived from an EMBL/GenBank/DDBJ whole genome shotgun (WGS) entry which is preliminary data.</text>
</comment>
<proteinExistence type="predicted"/>
<evidence type="ECO:0000313" key="2">
    <source>
        <dbReference type="EMBL" id="KAI4544881.1"/>
    </source>
</evidence>
<name>A0AAD4UF51_OVIAM</name>
<dbReference type="EMBL" id="JAKZEL010000003">
    <property type="protein sequence ID" value="KAI4544881.1"/>
    <property type="molecule type" value="Genomic_DNA"/>
</dbReference>
<feature type="compositionally biased region" description="Polar residues" evidence="1">
    <location>
        <begin position="1"/>
        <end position="16"/>
    </location>
</feature>
<feature type="region of interest" description="Disordered" evidence="1">
    <location>
        <begin position="62"/>
        <end position="119"/>
    </location>
</feature>
<sequence>MSATQEQDPAHSSQNVADDGENRDPGLTGVPGIPLAEESDGIAGTAAFLASQAIARALLEEDARQQAAQPTIKENRDIPSAEQEEDLEEGEEEEEEEELDCDDMEKDEYEEKDHDDEYSQILFGDFSSEMAEGGGGASSEKLGFELCLATLGGGAAFHEAAADKKLQEKDHLSSSQGGGTAFSEKLQSELYLASLGGGAAFHQATADKKLQDSLSPFGVRIQTARSQSQTLPDPRDIGIFHIVHSNNVFKHPWEVQLEENRPHKL</sequence>
<dbReference type="AlphaFoldDB" id="A0AAD4UF51"/>
<protein>
    <submittedName>
        <fullName evidence="2">Uncharacterized protein</fullName>
    </submittedName>
</protein>
<gene>
    <name evidence="2" type="ORF">MG293_005147</name>
</gene>
<organism evidence="2 3">
    <name type="scientific">Ovis ammon polii</name>
    <dbReference type="NCBI Taxonomy" id="230172"/>
    <lineage>
        <taxon>Eukaryota</taxon>
        <taxon>Metazoa</taxon>
        <taxon>Chordata</taxon>
        <taxon>Craniata</taxon>
        <taxon>Vertebrata</taxon>
        <taxon>Euteleostomi</taxon>
        <taxon>Mammalia</taxon>
        <taxon>Eutheria</taxon>
        <taxon>Laurasiatheria</taxon>
        <taxon>Artiodactyla</taxon>
        <taxon>Ruminantia</taxon>
        <taxon>Pecora</taxon>
        <taxon>Bovidae</taxon>
        <taxon>Caprinae</taxon>
        <taxon>Ovis</taxon>
    </lineage>
</organism>
<evidence type="ECO:0000256" key="1">
    <source>
        <dbReference type="SAM" id="MobiDB-lite"/>
    </source>
</evidence>
<feature type="compositionally biased region" description="Acidic residues" evidence="1">
    <location>
        <begin position="82"/>
        <end position="108"/>
    </location>
</feature>
<accession>A0AAD4UF51</accession>
<feature type="region of interest" description="Disordered" evidence="1">
    <location>
        <begin position="1"/>
        <end position="38"/>
    </location>
</feature>
<reference evidence="2" key="1">
    <citation type="submission" date="2022-03" db="EMBL/GenBank/DDBJ databases">
        <title>Genomic analyses of argali, domestic sheep and their hybrids provide insights into chromosomal evolution, heterosis and genetic basis of agronomic traits.</title>
        <authorList>
            <person name="Li M."/>
        </authorList>
    </citation>
    <scope>NUCLEOTIDE SEQUENCE</scope>
    <source>
        <strain evidence="2">CAU-MHL-2022a</strain>
        <tissue evidence="2">Skin</tissue>
    </source>
</reference>
<evidence type="ECO:0000313" key="3">
    <source>
        <dbReference type="Proteomes" id="UP001214576"/>
    </source>
</evidence>
<dbReference type="Proteomes" id="UP001214576">
    <property type="component" value="Unassembled WGS sequence"/>
</dbReference>